<dbReference type="PANTHER" id="PTHR10267">
    <property type="entry name" value="DNA POLYMERASE SUBUNIT GAMMA-1"/>
    <property type="match status" value="1"/>
</dbReference>
<feature type="non-terminal residue" evidence="2">
    <location>
        <position position="1"/>
    </location>
</feature>
<dbReference type="InterPro" id="IPR002297">
    <property type="entry name" value="DNA-dir_DNA_pol_A_mt"/>
</dbReference>
<keyword evidence="2" id="KW-0239">DNA-directed DNA polymerase</keyword>
<keyword evidence="2" id="KW-0808">Transferase</keyword>
<dbReference type="InterPro" id="IPR041336">
    <property type="entry name" value="DNApol_Exo"/>
</dbReference>
<dbReference type="PANTHER" id="PTHR10267:SF0">
    <property type="entry name" value="DNA POLYMERASE SUBUNIT GAMMA-1"/>
    <property type="match status" value="1"/>
</dbReference>
<dbReference type="GO" id="GO:0003887">
    <property type="term" value="F:DNA-directed DNA polymerase activity"/>
    <property type="evidence" value="ECO:0007669"/>
    <property type="project" value="UniProtKB-KW"/>
</dbReference>
<comment type="caution">
    <text evidence="2">The sequence shown here is derived from an EMBL/GenBank/DDBJ whole genome shotgun (WGS) entry which is preliminary data.</text>
</comment>
<proteinExistence type="predicted"/>
<gene>
    <name evidence="2" type="primary">MIP1_3</name>
    <name evidence="2" type="ORF">LTR16_011760</name>
</gene>
<reference evidence="2 3" key="1">
    <citation type="submission" date="2023-08" db="EMBL/GenBank/DDBJ databases">
        <title>Black Yeasts Isolated from many extreme environments.</title>
        <authorList>
            <person name="Coleine C."/>
            <person name="Stajich J.E."/>
            <person name="Selbmann L."/>
        </authorList>
    </citation>
    <scope>NUCLEOTIDE SEQUENCE [LARGE SCALE GENOMIC DNA]</scope>
    <source>
        <strain evidence="2 3">CCFEE 536</strain>
    </source>
</reference>
<evidence type="ECO:0000313" key="2">
    <source>
        <dbReference type="EMBL" id="KAK5276077.1"/>
    </source>
</evidence>
<organism evidence="2 3">
    <name type="scientific">Cryomyces antarcticus</name>
    <dbReference type="NCBI Taxonomy" id="329879"/>
    <lineage>
        <taxon>Eukaryota</taxon>
        <taxon>Fungi</taxon>
        <taxon>Dikarya</taxon>
        <taxon>Ascomycota</taxon>
        <taxon>Pezizomycotina</taxon>
        <taxon>Dothideomycetes</taxon>
        <taxon>Dothideomycetes incertae sedis</taxon>
        <taxon>Cryomyces</taxon>
    </lineage>
</organism>
<sequence length="104" mass="11553">VAKARYNDVGVQQLSSHVHPQIFPGSATQPSPELVRLSKDHLSRHDLLGKNTDTTPPVGFDLPDLQGSSLDEHFYKLGMDSAEPYLGQAKKYAYANAPPRPRKW</sequence>
<dbReference type="EC" id="2.7.7.7" evidence="2"/>
<feature type="domain" description="DNA mitochondrial polymerase exonuclease" evidence="1">
    <location>
        <begin position="57"/>
        <end position="104"/>
    </location>
</feature>
<evidence type="ECO:0000259" key="1">
    <source>
        <dbReference type="Pfam" id="PF18136"/>
    </source>
</evidence>
<dbReference type="EMBL" id="JAVRRA010003766">
    <property type="protein sequence ID" value="KAK5276077.1"/>
    <property type="molecule type" value="Genomic_DNA"/>
</dbReference>
<accession>A0ABR0M111</accession>
<name>A0ABR0M111_9PEZI</name>
<dbReference type="Pfam" id="PF18136">
    <property type="entry name" value="DNApol_Exo"/>
    <property type="match status" value="1"/>
</dbReference>
<protein>
    <submittedName>
        <fullName evidence="2">DNA-directed DNA polymerase gamma mip1</fullName>
        <ecNumber evidence="2">2.7.7.7</ecNumber>
    </submittedName>
</protein>
<keyword evidence="2" id="KW-0548">Nucleotidyltransferase</keyword>
<feature type="non-terminal residue" evidence="2">
    <location>
        <position position="104"/>
    </location>
</feature>
<keyword evidence="3" id="KW-1185">Reference proteome</keyword>
<evidence type="ECO:0000313" key="3">
    <source>
        <dbReference type="Proteomes" id="UP001357485"/>
    </source>
</evidence>
<dbReference type="Proteomes" id="UP001357485">
    <property type="component" value="Unassembled WGS sequence"/>
</dbReference>